<name>A0AAV5KCC2_9ROSI</name>
<comment type="caution">
    <text evidence="1">The sequence shown here is derived from an EMBL/GenBank/DDBJ whole genome shotgun (WGS) entry which is preliminary data.</text>
</comment>
<reference evidence="1 2" key="1">
    <citation type="journal article" date="2021" name="Commun. Biol.">
        <title>The genome of Shorea leprosula (Dipterocarpaceae) highlights the ecological relevance of drought in aseasonal tropical rainforests.</title>
        <authorList>
            <person name="Ng K.K.S."/>
            <person name="Kobayashi M.J."/>
            <person name="Fawcett J.A."/>
            <person name="Hatakeyama M."/>
            <person name="Paape T."/>
            <person name="Ng C.H."/>
            <person name="Ang C.C."/>
            <person name="Tnah L.H."/>
            <person name="Lee C.T."/>
            <person name="Nishiyama T."/>
            <person name="Sese J."/>
            <person name="O'Brien M.J."/>
            <person name="Copetti D."/>
            <person name="Mohd Noor M.I."/>
            <person name="Ong R.C."/>
            <person name="Putra M."/>
            <person name="Sireger I.Z."/>
            <person name="Indrioko S."/>
            <person name="Kosugi Y."/>
            <person name="Izuno A."/>
            <person name="Isagi Y."/>
            <person name="Lee S.L."/>
            <person name="Shimizu K.K."/>
        </authorList>
    </citation>
    <scope>NUCLEOTIDE SEQUENCE [LARGE SCALE GENOMIC DNA]</scope>
    <source>
        <strain evidence="1">214</strain>
    </source>
</reference>
<evidence type="ECO:0000313" key="1">
    <source>
        <dbReference type="EMBL" id="GKV22160.1"/>
    </source>
</evidence>
<organism evidence="1 2">
    <name type="scientific">Rubroshorea leprosula</name>
    <dbReference type="NCBI Taxonomy" id="152421"/>
    <lineage>
        <taxon>Eukaryota</taxon>
        <taxon>Viridiplantae</taxon>
        <taxon>Streptophyta</taxon>
        <taxon>Embryophyta</taxon>
        <taxon>Tracheophyta</taxon>
        <taxon>Spermatophyta</taxon>
        <taxon>Magnoliopsida</taxon>
        <taxon>eudicotyledons</taxon>
        <taxon>Gunneridae</taxon>
        <taxon>Pentapetalae</taxon>
        <taxon>rosids</taxon>
        <taxon>malvids</taxon>
        <taxon>Malvales</taxon>
        <taxon>Dipterocarpaceae</taxon>
        <taxon>Rubroshorea</taxon>
    </lineage>
</organism>
<proteinExistence type="predicted"/>
<keyword evidence="2" id="KW-1185">Reference proteome</keyword>
<dbReference type="Proteomes" id="UP001054252">
    <property type="component" value="Unassembled WGS sequence"/>
</dbReference>
<gene>
    <name evidence="1" type="ORF">SLEP1_g32046</name>
</gene>
<protein>
    <submittedName>
        <fullName evidence="1">Uncharacterized protein</fullName>
    </submittedName>
</protein>
<sequence>MEEVVPCSSIAVDSALRIGTAGAIWGLCISPHDAREKGLTGAAKASFVAKSVGRCSFQCGLIAGVFQMSHCWIEQYRGRKDWVSLHTF</sequence>
<evidence type="ECO:0000313" key="2">
    <source>
        <dbReference type="Proteomes" id="UP001054252"/>
    </source>
</evidence>
<dbReference type="EMBL" id="BPVZ01000059">
    <property type="protein sequence ID" value="GKV22160.1"/>
    <property type="molecule type" value="Genomic_DNA"/>
</dbReference>
<accession>A0AAV5KCC2</accession>
<dbReference type="AlphaFoldDB" id="A0AAV5KCC2"/>